<dbReference type="KEGG" id="bky:D1093_09445"/>
<keyword evidence="2" id="KW-1185">Reference proteome</keyword>
<dbReference type="Proteomes" id="UP000321940">
    <property type="component" value="Chromosome"/>
</dbReference>
<organism evidence="1 2">
    <name type="scientific">Bartonella kosoyi</name>
    <dbReference type="NCBI Taxonomy" id="2133959"/>
    <lineage>
        <taxon>Bacteria</taxon>
        <taxon>Pseudomonadati</taxon>
        <taxon>Pseudomonadota</taxon>
        <taxon>Alphaproteobacteria</taxon>
        <taxon>Hyphomicrobiales</taxon>
        <taxon>Bartonellaceae</taxon>
        <taxon>Bartonella</taxon>
    </lineage>
</organism>
<protein>
    <submittedName>
        <fullName evidence="1">Uncharacterized protein</fullName>
    </submittedName>
</protein>
<reference evidence="1 2" key="1">
    <citation type="journal article" date="2020" name="Int. J. Syst. Evol. Microbiol.">
        <title>Bartonella kosoyi sp. nov. and Bartonella krasnovii sp. nov., two novel species closely related to the zoonotic Bartonella elizabethae, isolated from black rats and wild desert rodent-fleas.</title>
        <authorList>
            <person name="Gutierrez R."/>
            <person name="Shalit T."/>
            <person name="Markus B."/>
            <person name="Yuan C."/>
            <person name="Nachum-Biala Y."/>
            <person name="Elad D."/>
            <person name="Harrus S."/>
        </authorList>
    </citation>
    <scope>NUCLEOTIDE SEQUENCE [LARGE SCALE GENOMIC DNA]</scope>
    <source>
        <strain evidence="1 2">Tel Aviv</strain>
    </source>
</reference>
<dbReference type="EMBL" id="CP031843">
    <property type="protein sequence ID" value="QEE09776.1"/>
    <property type="molecule type" value="Genomic_DNA"/>
</dbReference>
<proteinExistence type="predicted"/>
<dbReference type="AlphaFoldDB" id="A0A5B9CZ88"/>
<accession>A0A5B9CZ88</accession>
<evidence type="ECO:0000313" key="2">
    <source>
        <dbReference type="Proteomes" id="UP000321940"/>
    </source>
</evidence>
<sequence length="62" mass="7190">MPSYLKTSYRGFPLYYAGKTRNLIRLEPQKHNAVLFISQEVALSMAKNLAEEYCRCDFSVVQ</sequence>
<gene>
    <name evidence="1" type="ORF">D1093_09445</name>
</gene>
<name>A0A5B9CZ88_9HYPH</name>
<dbReference type="RefSeq" id="WP_150222323.1">
    <property type="nucleotide sequence ID" value="NZ_CP031843.2"/>
</dbReference>
<evidence type="ECO:0000313" key="1">
    <source>
        <dbReference type="EMBL" id="QEE09776.1"/>
    </source>
</evidence>